<reference evidence="7 8" key="1">
    <citation type="submission" date="2019-11" db="EMBL/GenBank/DDBJ databases">
        <title>Whole-genome sequence of Rhodoplanes serenus DSM 18633, type strain.</title>
        <authorList>
            <person name="Kyndt J.A."/>
            <person name="Meyer T.E."/>
        </authorList>
    </citation>
    <scope>NUCLEOTIDE SEQUENCE [LARGE SCALE GENOMIC DNA]</scope>
    <source>
        <strain evidence="7 8">DSM 18633</strain>
    </source>
</reference>
<dbReference type="Pfam" id="PF13693">
    <property type="entry name" value="HTH_35"/>
    <property type="match status" value="1"/>
</dbReference>
<evidence type="ECO:0000256" key="2">
    <source>
        <dbReference type="ARBA" id="ARBA00023015"/>
    </source>
</evidence>
<dbReference type="InterPro" id="IPR038722">
    <property type="entry name" value="Ner_HTH_dom"/>
</dbReference>
<dbReference type="RefSeq" id="WP_155481422.1">
    <property type="nucleotide sequence ID" value="NZ_WNKV01000024.1"/>
</dbReference>
<evidence type="ECO:0000256" key="3">
    <source>
        <dbReference type="ARBA" id="ARBA00023125"/>
    </source>
</evidence>
<comment type="similarity">
    <text evidence="1">Belongs to the ner transcriptional regulatory family.</text>
</comment>
<dbReference type="GO" id="GO:0003677">
    <property type="term" value="F:DNA binding"/>
    <property type="evidence" value="ECO:0007669"/>
    <property type="project" value="UniProtKB-KW"/>
</dbReference>
<dbReference type="AlphaFoldDB" id="A0A9X5AV45"/>
<keyword evidence="4" id="KW-0804">Transcription</keyword>
<keyword evidence="3" id="KW-0238">DNA-binding</keyword>
<name>A0A9X5AV45_9BRAD</name>
<keyword evidence="2" id="KW-0805">Transcription regulation</keyword>
<feature type="region of interest" description="Disordered" evidence="5">
    <location>
        <begin position="74"/>
        <end position="103"/>
    </location>
</feature>
<comment type="caution">
    <text evidence="7">The sequence shown here is derived from an EMBL/GenBank/DDBJ whole genome shotgun (WGS) entry which is preliminary data.</text>
</comment>
<sequence>MSNTGWHRADIVAAVRKKGSNLAQLSRKHGKCLSALKTSLGYPRTPSNRIIAEFIGVPMHELWPQWFDSDGNLIGPKTRRRRRPCSEGHTNVQAKSSRNAAAV</sequence>
<evidence type="ECO:0000259" key="6">
    <source>
        <dbReference type="Pfam" id="PF13693"/>
    </source>
</evidence>
<gene>
    <name evidence="7" type="ORF">GJ689_23300</name>
</gene>
<evidence type="ECO:0000256" key="1">
    <source>
        <dbReference type="ARBA" id="ARBA00006157"/>
    </source>
</evidence>
<feature type="domain" description="Ner winged helix-turn-helix DNA-binding" evidence="6">
    <location>
        <begin position="6"/>
        <end position="74"/>
    </location>
</feature>
<accession>A0A9X5AV45</accession>
<dbReference type="EMBL" id="WNKV01000024">
    <property type="protein sequence ID" value="MTW19130.1"/>
    <property type="molecule type" value="Genomic_DNA"/>
</dbReference>
<dbReference type="InterPro" id="IPR010982">
    <property type="entry name" value="Lambda_DNA-bd_dom_sf"/>
</dbReference>
<dbReference type="Gene3D" id="1.10.260.40">
    <property type="entry name" value="lambda repressor-like DNA-binding domains"/>
    <property type="match status" value="1"/>
</dbReference>
<evidence type="ECO:0000313" key="7">
    <source>
        <dbReference type="EMBL" id="MTW19130.1"/>
    </source>
</evidence>
<evidence type="ECO:0000256" key="4">
    <source>
        <dbReference type="ARBA" id="ARBA00023163"/>
    </source>
</evidence>
<organism evidence="7 8">
    <name type="scientific">Rhodoplanes serenus</name>
    <dbReference type="NCBI Taxonomy" id="200615"/>
    <lineage>
        <taxon>Bacteria</taxon>
        <taxon>Pseudomonadati</taxon>
        <taxon>Pseudomonadota</taxon>
        <taxon>Alphaproteobacteria</taxon>
        <taxon>Hyphomicrobiales</taxon>
        <taxon>Nitrobacteraceae</taxon>
        <taxon>Rhodoplanes</taxon>
    </lineage>
</organism>
<dbReference type="Proteomes" id="UP000438991">
    <property type="component" value="Unassembled WGS sequence"/>
</dbReference>
<dbReference type="SUPFAM" id="SSF47413">
    <property type="entry name" value="lambda repressor-like DNA-binding domains"/>
    <property type="match status" value="1"/>
</dbReference>
<feature type="compositionally biased region" description="Polar residues" evidence="5">
    <location>
        <begin position="88"/>
        <end position="103"/>
    </location>
</feature>
<evidence type="ECO:0000256" key="5">
    <source>
        <dbReference type="SAM" id="MobiDB-lite"/>
    </source>
</evidence>
<proteinExistence type="inferred from homology"/>
<evidence type="ECO:0000313" key="8">
    <source>
        <dbReference type="Proteomes" id="UP000438991"/>
    </source>
</evidence>
<protein>
    <submittedName>
        <fullName evidence="7">Transcriptional regulator</fullName>
    </submittedName>
</protein>